<sequence length="592" mass="66842">MADINTDDWVDVETPIQHVAQNSSSKPKKSRAEYSFYASTADAALARLKKDSSPIFTVDLSEDVLWSAWLDNVDPSLKQRFTCSTCRHFIKRYGGLVQIDKNGHAQSLFWQPSKKIPEDFCAPVQAIHDKVSSASVLGEFKVTPKMKSAGAQVSGGYNHFYFNFPDTRLRKPEPNGFAYASVKDLATMLERCLDDYSLETVRQAHTILTEDKLPYADSHKAAIRWFLPVRENHKLEKGSEGTARHNLLYLHAATAFQGCLNQLRSGALSTLLEDLQAGKRFDEIKSKWLKVCDPLQYLRPQAAPTSGKIAAAERLMESLEITSNDLRRRQLTMSEVPEEAVIWATKKSLALHSKQTKPGGVFSELKPRSPILKPSSLPMNFKTPPTRMSFTKFVTDILPKAAKVEYQLSKYHAIYFCLTGLEGTKPLMQWHNDQNKASWFVYSSPRAVERHNLLPNEWNEVNRIMPFPHLWDGTPQTTTFPLAPADSTDFKYYHKSHGFRYLLCLESVQLDTGTSLCLFPSLLKSEFHGVRSTIEAYSNKNPIEQVPDIKDKGGLVAGVGIGRAQDMEKSKHLLRVTNEKGDMSTYEIVLFE</sequence>
<comment type="caution">
    <text evidence="1">The sequence shown here is derived from an EMBL/GenBank/DDBJ whole genome shotgun (WGS) entry which is preliminary data.</text>
</comment>
<accession>A0AA38X0U2</accession>
<evidence type="ECO:0000313" key="1">
    <source>
        <dbReference type="EMBL" id="KAJ9604704.1"/>
    </source>
</evidence>
<dbReference type="Proteomes" id="UP001172673">
    <property type="component" value="Unassembled WGS sequence"/>
</dbReference>
<name>A0AA38X0U2_9EURO</name>
<reference evidence="1" key="1">
    <citation type="submission" date="2022-10" db="EMBL/GenBank/DDBJ databases">
        <title>Culturing micro-colonial fungi from biological soil crusts in the Mojave desert and describing Neophaeococcomyces mojavensis, and introducing the new genera and species Taxawa tesnikishii.</title>
        <authorList>
            <person name="Kurbessoian T."/>
            <person name="Stajich J.E."/>
        </authorList>
    </citation>
    <scope>NUCLEOTIDE SEQUENCE</scope>
    <source>
        <strain evidence="1">TK_41</strain>
    </source>
</reference>
<organism evidence="1 2">
    <name type="scientific">Cladophialophora chaetospira</name>
    <dbReference type="NCBI Taxonomy" id="386627"/>
    <lineage>
        <taxon>Eukaryota</taxon>
        <taxon>Fungi</taxon>
        <taxon>Dikarya</taxon>
        <taxon>Ascomycota</taxon>
        <taxon>Pezizomycotina</taxon>
        <taxon>Eurotiomycetes</taxon>
        <taxon>Chaetothyriomycetidae</taxon>
        <taxon>Chaetothyriales</taxon>
        <taxon>Herpotrichiellaceae</taxon>
        <taxon>Cladophialophora</taxon>
    </lineage>
</organism>
<dbReference type="AlphaFoldDB" id="A0AA38X0U2"/>
<protein>
    <submittedName>
        <fullName evidence="1">Uncharacterized protein</fullName>
    </submittedName>
</protein>
<dbReference type="EMBL" id="JAPDRK010000018">
    <property type="protein sequence ID" value="KAJ9604704.1"/>
    <property type="molecule type" value="Genomic_DNA"/>
</dbReference>
<gene>
    <name evidence="1" type="ORF">H2200_010818</name>
</gene>
<keyword evidence="2" id="KW-1185">Reference proteome</keyword>
<proteinExistence type="predicted"/>
<evidence type="ECO:0000313" key="2">
    <source>
        <dbReference type="Proteomes" id="UP001172673"/>
    </source>
</evidence>